<dbReference type="Gene3D" id="3.30.1330.230">
    <property type="match status" value="1"/>
</dbReference>
<accession>A0AAU8K4C5</accession>
<dbReference type="InterPro" id="IPR003776">
    <property type="entry name" value="YcaO-like_dom"/>
</dbReference>
<dbReference type="PANTHER" id="PTHR37809:SF1">
    <property type="entry name" value="RIBOSOMAL PROTEIN S12 METHYLTHIOTRANSFERASE ACCESSORY FACTOR YCAO"/>
    <property type="match status" value="1"/>
</dbReference>
<dbReference type="InterPro" id="IPR022291">
    <property type="entry name" value="Bacteriocin_synth_cyclodeHase"/>
</dbReference>
<dbReference type="EMBL" id="CP159872">
    <property type="protein sequence ID" value="XCM82105.1"/>
    <property type="molecule type" value="Genomic_DNA"/>
</dbReference>
<organism evidence="2">
    <name type="scientific">Kitasatospora camelliae</name>
    <dbReference type="NCBI Taxonomy" id="3156397"/>
    <lineage>
        <taxon>Bacteria</taxon>
        <taxon>Bacillati</taxon>
        <taxon>Actinomycetota</taxon>
        <taxon>Actinomycetes</taxon>
        <taxon>Kitasatosporales</taxon>
        <taxon>Streptomycetaceae</taxon>
        <taxon>Kitasatospora</taxon>
    </lineage>
</organism>
<sequence>MTASSPDARLPLGFKRHLRAEVVPGEATYLLSPQGVTAMEGRLVEVLAPLLDGTRSLDRILDEAGDAMSALDAGRVLGRLARANLVGYRRPSADEAAHAYWDMVGQDGAETALAATRVEVVTAGRVDAAAARAACRESGLAVPDPDDPAGSGDADFSLVLCDDYLNPELERINAERLAAGRPWLLASPGTAQPWVGPVFRPAEGACWSCLAHRLRGQRRSELPLQRARGLAGPLARPVASLPAGRAVGLHTAVLAAVKWLAGMRSPGDDAVLTLDTVRMESRHHQVVRRPQCPDCGDPALVAARVTAPVIPRQRAKAGSAGGGHRALDPAEMLRRHEHLVSPVSGVVEEIRRNTRLPEAVNCYHSGRNLAIRGDSLPGLRHGLRSLSGGKGTTELDARVGALCEAVERYSATRQGDEPTVQDTYRALGDRAVHPNDCQLFSARQFAERERWNTASSPFSHVPRPLEADRPVSWTPVWSLTSGRHRLLPTAMLYFGANAGHLADGLWADSNGNAAGSSLEDAIVQGFLELVERDAVALWWYNRTRQPAVDLDAFDEPCLARLREAYATMGRTFWVLDLTSDFGVPVMAAVSRRTDQPAEELAFGFGAHFDPRLALRRAVTEMGQLLPPSPGPGGTGYGLADRDLISWWTGATVANQPYLVPDPGERGRTPRDWGYRPRADLRDDVLAAEEMVRARGMELLVLDQTRPDVAIPVVKVIVPGMRPFWARYAPGRLFDVPVRLGRLTRPTDYGELNPVPLFV</sequence>
<name>A0AAU8K4C5_9ACTN</name>
<dbReference type="NCBIfam" id="TIGR03882">
    <property type="entry name" value="cyclo_dehyd_2"/>
    <property type="match status" value="1"/>
</dbReference>
<dbReference type="PROSITE" id="PS51664">
    <property type="entry name" value="YCAO"/>
    <property type="match status" value="1"/>
</dbReference>
<dbReference type="Pfam" id="PF02624">
    <property type="entry name" value="YcaO"/>
    <property type="match status" value="1"/>
</dbReference>
<dbReference type="Gene3D" id="3.40.50.720">
    <property type="entry name" value="NAD(P)-binding Rossmann-like Domain"/>
    <property type="match status" value="1"/>
</dbReference>
<evidence type="ECO:0000313" key="2">
    <source>
        <dbReference type="EMBL" id="XCM82105.1"/>
    </source>
</evidence>
<proteinExistence type="predicted"/>
<protein>
    <submittedName>
        <fullName evidence="2">TOMM leader peptide-binding protein</fullName>
    </submittedName>
</protein>
<dbReference type="Gene3D" id="3.90.930.60">
    <property type="match status" value="1"/>
</dbReference>
<dbReference type="AlphaFoldDB" id="A0AAU8K4C5"/>
<feature type="domain" description="YcaO" evidence="1">
    <location>
        <begin position="389"/>
        <end position="758"/>
    </location>
</feature>
<evidence type="ECO:0000259" key="1">
    <source>
        <dbReference type="PROSITE" id="PS51664"/>
    </source>
</evidence>
<dbReference type="Gene3D" id="3.30.40.250">
    <property type="match status" value="1"/>
</dbReference>
<dbReference type="KEGG" id="kcm:ABWK59_25965"/>
<dbReference type="NCBIfam" id="TIGR00702">
    <property type="entry name" value="YcaO-type kinase domain"/>
    <property type="match status" value="1"/>
</dbReference>
<reference evidence="2" key="1">
    <citation type="submission" date="2024-06" db="EMBL/GenBank/DDBJ databases">
        <title>The genome sequences of Kitasatospora sp. strain HUAS MG31.</title>
        <authorList>
            <person name="Mo P."/>
        </authorList>
    </citation>
    <scope>NUCLEOTIDE SEQUENCE</scope>
    <source>
        <strain evidence="2">HUAS MG31</strain>
    </source>
</reference>
<dbReference type="RefSeq" id="WP_354643031.1">
    <property type="nucleotide sequence ID" value="NZ_CP159872.1"/>
</dbReference>
<dbReference type="Gene3D" id="3.30.160.660">
    <property type="match status" value="1"/>
</dbReference>
<gene>
    <name evidence="2" type="ORF">ABWK59_25965</name>
</gene>
<dbReference type="PANTHER" id="PTHR37809">
    <property type="entry name" value="RIBOSOMAL PROTEIN S12 METHYLTHIOTRANSFERASE ACCESSORY FACTOR YCAO"/>
    <property type="match status" value="1"/>
</dbReference>